<keyword evidence="2" id="KW-1185">Reference proteome</keyword>
<accession>A0ACC6TDK1</accession>
<comment type="caution">
    <text evidence="1">The sequence shown here is derived from an EMBL/GenBank/DDBJ whole genome shotgun (WGS) entry which is preliminary data.</text>
</comment>
<dbReference type="Proteomes" id="UP001549207">
    <property type="component" value="Unassembled WGS sequence"/>
</dbReference>
<gene>
    <name evidence="1" type="ORF">ABIC98_001397</name>
</gene>
<proteinExistence type="predicted"/>
<dbReference type="EMBL" id="JBEPNJ010000004">
    <property type="protein sequence ID" value="MET3771760.1"/>
    <property type="molecule type" value="Genomic_DNA"/>
</dbReference>
<reference evidence="1" key="1">
    <citation type="submission" date="2024-06" db="EMBL/GenBank/DDBJ databases">
        <title>Genomic Encyclopedia of Type Strains, Phase IV (KMG-IV): sequencing the most valuable type-strain genomes for metagenomic binning, comparative biology and taxonomic classification.</title>
        <authorList>
            <person name="Goeker M."/>
        </authorList>
    </citation>
    <scope>NUCLEOTIDE SEQUENCE</scope>
    <source>
        <strain evidence="1">SJCon</strain>
    </source>
</reference>
<sequence length="56" mass="6132">MSDLLQLRWALGNSVAVTAFNPIGNFALLHLVDSELSRRSTFQSALGPVPARQDHL</sequence>
<evidence type="ECO:0000313" key="1">
    <source>
        <dbReference type="EMBL" id="MET3771760.1"/>
    </source>
</evidence>
<protein>
    <submittedName>
        <fullName evidence="1">Uncharacterized protein</fullName>
    </submittedName>
</protein>
<name>A0ACC6TDK1_9MICC</name>
<evidence type="ECO:0000313" key="2">
    <source>
        <dbReference type="Proteomes" id="UP001549207"/>
    </source>
</evidence>
<organism evidence="1 2">
    <name type="scientific">Arthrobacter nitrophenolicus</name>
    <dbReference type="NCBI Taxonomy" id="683150"/>
    <lineage>
        <taxon>Bacteria</taxon>
        <taxon>Bacillati</taxon>
        <taxon>Actinomycetota</taxon>
        <taxon>Actinomycetes</taxon>
        <taxon>Micrococcales</taxon>
        <taxon>Micrococcaceae</taxon>
        <taxon>Arthrobacter</taxon>
    </lineage>
</organism>